<feature type="region of interest" description="Disordered" evidence="1">
    <location>
        <begin position="93"/>
        <end position="123"/>
    </location>
</feature>
<accession>A0AAV3Q4W4</accession>
<evidence type="ECO:0000256" key="1">
    <source>
        <dbReference type="SAM" id="MobiDB-lite"/>
    </source>
</evidence>
<keyword evidence="3" id="KW-1185">Reference proteome</keyword>
<dbReference type="EMBL" id="BAABME010020039">
    <property type="protein sequence ID" value="GAA0159142.1"/>
    <property type="molecule type" value="Genomic_DNA"/>
</dbReference>
<feature type="region of interest" description="Disordered" evidence="1">
    <location>
        <begin position="52"/>
        <end position="81"/>
    </location>
</feature>
<feature type="compositionally biased region" description="Polar residues" evidence="1">
    <location>
        <begin position="59"/>
        <end position="78"/>
    </location>
</feature>
<proteinExistence type="predicted"/>
<gene>
    <name evidence="2" type="ORF">LIER_38802</name>
</gene>
<protein>
    <submittedName>
        <fullName evidence="2">Uncharacterized protein</fullName>
    </submittedName>
</protein>
<reference evidence="2 3" key="1">
    <citation type="submission" date="2024-01" db="EMBL/GenBank/DDBJ databases">
        <title>The complete chloroplast genome sequence of Lithospermum erythrorhizon: insights into the phylogenetic relationship among Boraginaceae species and the maternal lineages of purple gromwells.</title>
        <authorList>
            <person name="Okada T."/>
            <person name="Watanabe K."/>
        </authorList>
    </citation>
    <scope>NUCLEOTIDE SEQUENCE [LARGE SCALE GENOMIC DNA]</scope>
</reference>
<comment type="caution">
    <text evidence="2">The sequence shown here is derived from an EMBL/GenBank/DDBJ whole genome shotgun (WGS) entry which is preliminary data.</text>
</comment>
<dbReference type="AlphaFoldDB" id="A0AAV3Q4W4"/>
<evidence type="ECO:0000313" key="3">
    <source>
        <dbReference type="Proteomes" id="UP001454036"/>
    </source>
</evidence>
<organism evidence="2 3">
    <name type="scientific">Lithospermum erythrorhizon</name>
    <name type="common">Purple gromwell</name>
    <name type="synonym">Lithospermum officinale var. erythrorhizon</name>
    <dbReference type="NCBI Taxonomy" id="34254"/>
    <lineage>
        <taxon>Eukaryota</taxon>
        <taxon>Viridiplantae</taxon>
        <taxon>Streptophyta</taxon>
        <taxon>Embryophyta</taxon>
        <taxon>Tracheophyta</taxon>
        <taxon>Spermatophyta</taxon>
        <taxon>Magnoliopsida</taxon>
        <taxon>eudicotyledons</taxon>
        <taxon>Gunneridae</taxon>
        <taxon>Pentapetalae</taxon>
        <taxon>asterids</taxon>
        <taxon>lamiids</taxon>
        <taxon>Boraginales</taxon>
        <taxon>Boraginaceae</taxon>
        <taxon>Boraginoideae</taxon>
        <taxon>Lithospermeae</taxon>
        <taxon>Lithospermum</taxon>
    </lineage>
</organism>
<dbReference type="Proteomes" id="UP001454036">
    <property type="component" value="Unassembled WGS sequence"/>
</dbReference>
<evidence type="ECO:0000313" key="2">
    <source>
        <dbReference type="EMBL" id="GAA0159142.1"/>
    </source>
</evidence>
<feature type="compositionally biased region" description="Basic and acidic residues" evidence="1">
    <location>
        <begin position="101"/>
        <end position="118"/>
    </location>
</feature>
<name>A0AAV3Q4W4_LITER</name>
<sequence length="141" mass="15512">MSPTEKSSSPKVYEEEIMLEETVKVCNKCLDKTEFLASRTSKSAVALRENIEKVATPKRASTSDAGNKSVENNDNTARLTPKSALAFWRSIEKAATPKRTSSRDVDNKSVDKDDDAASRKTKSAVAFAENKILEKIDNQGN</sequence>